<name>A0ABX3HKK6_PAEBO</name>
<comment type="similarity">
    <text evidence="1">Belongs to the Mg-chelatase subunits D/I family. ComM subfamily.</text>
</comment>
<dbReference type="Pfam" id="PF13335">
    <property type="entry name" value="Mg_chelatase_C"/>
    <property type="match status" value="1"/>
</dbReference>
<sequence length="598" mass="64155">MYGKMHSACLYGIEGVMIGVEIDLANGLPQTNIIGLPDSAIREAVERVRAAVKNCGYRYPQQRVTVNLAPADLRKEGSAFDLAIALGILTTSGQLVMPEAEKLLLIGELALDGSLRPVTGVLPMVEAARRTGFRAVLVPLGNAAEAALISGITVYAIEHLRQLPQPEQESVVNLADTAKRSGVEQQIVSVNTMGVDESVGSVETKSSLPIGLSAAEAVAVTKETVLQNPLPFPVSVSSGLANSERPPVMALTLDHLKYIPAVMYEGSALTEDNGMLEDYSDVLGQNHVKRALTIAAAGMHNIILMGPPGTGKTMLIKRLPSILPPLNDSESLEVTKIFSAAGKLKDAHSGLLRGRPFRSPHHTISAAGLIGGGGIPKPGEVSLAHRGILFLDELPEFSRNVLEVLRQPLEDRVVTISRARAAFTFPAQFLLACSMNPCHCGYLGSGGLQQRCTCSPARIAQYRSKISGPLLDRIDMQVDVPRPKDWGGEGSSLSSAEMRAEVLKAQAIQTERYKALPISWNSELSGAALRRYASLSREGTLMLHTILESLGLSMRAHDRIIKLARTIADLEGSADIASAHLAEAVQYRNLDRQIMTED</sequence>
<dbReference type="InterPro" id="IPR045006">
    <property type="entry name" value="CHLI-like"/>
</dbReference>
<dbReference type="RefSeq" id="WP_076110115.1">
    <property type="nucleotide sequence ID" value="NZ_MPTB01000008.1"/>
</dbReference>
<proteinExistence type="inferred from homology"/>
<dbReference type="SUPFAM" id="SSF52540">
    <property type="entry name" value="P-loop containing nucleoside triphosphate hydrolases"/>
    <property type="match status" value="1"/>
</dbReference>
<dbReference type="PANTHER" id="PTHR32039">
    <property type="entry name" value="MAGNESIUM-CHELATASE SUBUNIT CHLI"/>
    <property type="match status" value="1"/>
</dbReference>
<accession>A0ABX3HKK6</accession>
<dbReference type="InterPro" id="IPR001208">
    <property type="entry name" value="MCM_dom"/>
</dbReference>
<dbReference type="EMBL" id="MPTB01000008">
    <property type="protein sequence ID" value="OMD49951.1"/>
    <property type="molecule type" value="Genomic_DNA"/>
</dbReference>
<dbReference type="InterPro" id="IPR027417">
    <property type="entry name" value="P-loop_NTPase"/>
</dbReference>
<gene>
    <name evidence="5" type="ORF">BSK56_08370</name>
</gene>
<keyword evidence="3" id="KW-0067">ATP-binding</keyword>
<protein>
    <submittedName>
        <fullName evidence="5">Fis family transcriptional regulator</fullName>
    </submittedName>
</protein>
<dbReference type="NCBIfam" id="TIGR00368">
    <property type="entry name" value="YifB family Mg chelatase-like AAA ATPase"/>
    <property type="match status" value="1"/>
</dbReference>
<evidence type="ECO:0000256" key="1">
    <source>
        <dbReference type="ARBA" id="ARBA00006354"/>
    </source>
</evidence>
<evidence type="ECO:0000256" key="3">
    <source>
        <dbReference type="ARBA" id="ARBA00022840"/>
    </source>
</evidence>
<keyword evidence="2" id="KW-0547">Nucleotide-binding</keyword>
<keyword evidence="6" id="KW-1185">Reference proteome</keyword>
<dbReference type="InterPro" id="IPR004482">
    <property type="entry name" value="Mg_chelat-rel"/>
</dbReference>
<evidence type="ECO:0000313" key="6">
    <source>
        <dbReference type="Proteomes" id="UP000187412"/>
    </source>
</evidence>
<comment type="caution">
    <text evidence="5">The sequence shown here is derived from an EMBL/GenBank/DDBJ whole genome shotgun (WGS) entry which is preliminary data.</text>
</comment>
<dbReference type="PRINTS" id="PR01657">
    <property type="entry name" value="MCMFAMILY"/>
</dbReference>
<dbReference type="Pfam" id="PF13541">
    <property type="entry name" value="ChlI"/>
    <property type="match status" value="1"/>
</dbReference>
<dbReference type="InterPro" id="IPR025158">
    <property type="entry name" value="Mg_chelat-rel_C"/>
</dbReference>
<organism evidence="5 6">
    <name type="scientific">Paenibacillus borealis</name>
    <dbReference type="NCBI Taxonomy" id="160799"/>
    <lineage>
        <taxon>Bacteria</taxon>
        <taxon>Bacillati</taxon>
        <taxon>Bacillota</taxon>
        <taxon>Bacilli</taxon>
        <taxon>Bacillales</taxon>
        <taxon>Paenibacillaceae</taxon>
        <taxon>Paenibacillus</taxon>
    </lineage>
</organism>
<feature type="domain" description="AAA+ ATPase" evidence="4">
    <location>
        <begin position="298"/>
        <end position="484"/>
    </location>
</feature>
<dbReference type="Pfam" id="PF01078">
    <property type="entry name" value="Mg_chelatase"/>
    <property type="match status" value="1"/>
</dbReference>
<evidence type="ECO:0000256" key="2">
    <source>
        <dbReference type="ARBA" id="ARBA00022741"/>
    </source>
</evidence>
<dbReference type="InterPro" id="IPR000523">
    <property type="entry name" value="Mg_chelatse_chII-like_cat_dom"/>
</dbReference>
<dbReference type="SMART" id="SM00382">
    <property type="entry name" value="AAA"/>
    <property type="match status" value="1"/>
</dbReference>
<dbReference type="InterPro" id="IPR020568">
    <property type="entry name" value="Ribosomal_Su5_D2-typ_SF"/>
</dbReference>
<dbReference type="Gene3D" id="3.40.50.300">
    <property type="entry name" value="P-loop containing nucleotide triphosphate hydrolases"/>
    <property type="match status" value="1"/>
</dbReference>
<dbReference type="PANTHER" id="PTHR32039:SF7">
    <property type="entry name" value="COMPETENCE PROTEIN COMM"/>
    <property type="match status" value="1"/>
</dbReference>
<reference evidence="5 6" key="1">
    <citation type="submission" date="2016-10" db="EMBL/GenBank/DDBJ databases">
        <title>Paenibacillus species isolates.</title>
        <authorList>
            <person name="Beno S.M."/>
        </authorList>
    </citation>
    <scope>NUCLEOTIDE SEQUENCE [LARGE SCALE GENOMIC DNA]</scope>
    <source>
        <strain evidence="5 6">FSL H7-0744</strain>
    </source>
</reference>
<dbReference type="Gene3D" id="3.30.230.10">
    <property type="match status" value="1"/>
</dbReference>
<dbReference type="SUPFAM" id="SSF54211">
    <property type="entry name" value="Ribosomal protein S5 domain 2-like"/>
    <property type="match status" value="1"/>
</dbReference>
<dbReference type="InterPro" id="IPR014721">
    <property type="entry name" value="Ribsml_uS5_D2-typ_fold_subgr"/>
</dbReference>
<evidence type="ECO:0000259" key="4">
    <source>
        <dbReference type="SMART" id="SM00382"/>
    </source>
</evidence>
<evidence type="ECO:0000313" key="5">
    <source>
        <dbReference type="EMBL" id="OMD49951.1"/>
    </source>
</evidence>
<dbReference type="InterPro" id="IPR003593">
    <property type="entry name" value="AAA+_ATPase"/>
</dbReference>
<dbReference type="Proteomes" id="UP000187412">
    <property type="component" value="Unassembled WGS sequence"/>
</dbReference>